<dbReference type="Proteomes" id="UP001311799">
    <property type="component" value="Unassembled WGS sequence"/>
</dbReference>
<protein>
    <recommendedName>
        <fullName evidence="3">Profilin</fullName>
    </recommendedName>
</protein>
<accession>A0AAV9XX54</accession>
<keyword evidence="2" id="KW-1185">Reference proteome</keyword>
<comment type="caution">
    <text evidence="1">The sequence shown here is derived from an EMBL/GenBank/DDBJ whole genome shotgun (WGS) entry which is preliminary data.</text>
</comment>
<evidence type="ECO:0000313" key="2">
    <source>
        <dbReference type="Proteomes" id="UP001311799"/>
    </source>
</evidence>
<gene>
    <name evidence="1" type="ORF">RS030_7940</name>
</gene>
<evidence type="ECO:0000313" key="1">
    <source>
        <dbReference type="EMBL" id="KAK6588110.1"/>
    </source>
</evidence>
<proteinExistence type="predicted"/>
<sequence>MVEVRNNIEDGKSSPKRVIKPKNKRKIKDCGDNIRRKAVNIEIPNDVDTNSWDKFCTSVIPLWCRDNRGIIIGKKDIEAKEWEIKTSLHPKTENYVFEAIEELLGNTENTDSISLSLWGRKFVLNSKQMLKGRNVLFLTDRQLMNELIIIPYKNICAIFFCNSDNICDFDCKTMMSFINLVHKITNK</sequence>
<organism evidence="1 2">
    <name type="scientific">Cryptosporidium xiaoi</name>
    <dbReference type="NCBI Taxonomy" id="659607"/>
    <lineage>
        <taxon>Eukaryota</taxon>
        <taxon>Sar</taxon>
        <taxon>Alveolata</taxon>
        <taxon>Apicomplexa</taxon>
        <taxon>Conoidasida</taxon>
        <taxon>Coccidia</taxon>
        <taxon>Eucoccidiorida</taxon>
        <taxon>Eimeriorina</taxon>
        <taxon>Cryptosporidiidae</taxon>
        <taxon>Cryptosporidium</taxon>
    </lineage>
</organism>
<reference evidence="1 2" key="1">
    <citation type="submission" date="2023-10" db="EMBL/GenBank/DDBJ databases">
        <title>Comparative genomics analysis reveals potential genetic determinants of host preference in Cryptosporidium xiaoi.</title>
        <authorList>
            <person name="Xiao L."/>
            <person name="Li J."/>
        </authorList>
    </citation>
    <scope>NUCLEOTIDE SEQUENCE [LARGE SCALE GENOMIC DNA]</scope>
    <source>
        <strain evidence="1 2">52996</strain>
    </source>
</reference>
<dbReference type="EMBL" id="JAWDEY010000035">
    <property type="protein sequence ID" value="KAK6588110.1"/>
    <property type="molecule type" value="Genomic_DNA"/>
</dbReference>
<evidence type="ECO:0008006" key="3">
    <source>
        <dbReference type="Google" id="ProtNLM"/>
    </source>
</evidence>
<name>A0AAV9XX54_9CRYT</name>
<dbReference type="AlphaFoldDB" id="A0AAV9XX54"/>